<dbReference type="Pfam" id="PF22936">
    <property type="entry name" value="Pol_BBD"/>
    <property type="match status" value="1"/>
</dbReference>
<protein>
    <submittedName>
        <fullName evidence="5">Protein SIEVE ELEMENT OCCLUSION B-like</fullName>
    </submittedName>
</protein>
<dbReference type="InterPro" id="IPR027942">
    <property type="entry name" value="SEO_N"/>
</dbReference>
<evidence type="ECO:0000313" key="5">
    <source>
        <dbReference type="RefSeq" id="XP_008224125.1"/>
    </source>
</evidence>
<dbReference type="PANTHER" id="PTHR33232">
    <property type="entry name" value="PROTEIN SIEVE ELEMENT OCCLUSION B-LIKE"/>
    <property type="match status" value="1"/>
</dbReference>
<dbReference type="GeneID" id="103323883"/>
<evidence type="ECO:0000313" key="4">
    <source>
        <dbReference type="Proteomes" id="UP000694861"/>
    </source>
</evidence>
<evidence type="ECO:0000259" key="3">
    <source>
        <dbReference type="Pfam" id="PF22936"/>
    </source>
</evidence>
<dbReference type="PANTHER" id="PTHR33232:SF18">
    <property type="entry name" value="PROTEIN SIEVE ELEMENT OCCLUSION B-LIKE"/>
    <property type="match status" value="1"/>
</dbReference>
<dbReference type="InterPro" id="IPR027944">
    <property type="entry name" value="SEO_C"/>
</dbReference>
<name>A0ABM0NFP4_PRUMU</name>
<dbReference type="InterPro" id="IPR054722">
    <property type="entry name" value="PolX-like_BBD"/>
</dbReference>
<feature type="domain" description="Sieve element occlusion N-terminal" evidence="1">
    <location>
        <begin position="237"/>
        <end position="509"/>
    </location>
</feature>
<feature type="domain" description="Sieve element occlusion C-terminal" evidence="2">
    <location>
        <begin position="665"/>
        <end position="874"/>
    </location>
</feature>
<proteinExistence type="predicted"/>
<dbReference type="PROSITE" id="PS51257">
    <property type="entry name" value="PROKAR_LIPOPROTEIN"/>
    <property type="match status" value="1"/>
</dbReference>
<reference evidence="5" key="2">
    <citation type="submission" date="2025-08" db="UniProtKB">
        <authorList>
            <consortium name="RefSeq"/>
        </authorList>
    </citation>
    <scope>IDENTIFICATION</scope>
</reference>
<organism evidence="4 5">
    <name type="scientific">Prunus mume</name>
    <name type="common">Japanese apricot</name>
    <name type="synonym">Armeniaca mume</name>
    <dbReference type="NCBI Taxonomy" id="102107"/>
    <lineage>
        <taxon>Eukaryota</taxon>
        <taxon>Viridiplantae</taxon>
        <taxon>Streptophyta</taxon>
        <taxon>Embryophyta</taxon>
        <taxon>Tracheophyta</taxon>
        <taxon>Spermatophyta</taxon>
        <taxon>Magnoliopsida</taxon>
        <taxon>eudicotyledons</taxon>
        <taxon>Gunneridae</taxon>
        <taxon>Pentapetalae</taxon>
        <taxon>rosids</taxon>
        <taxon>fabids</taxon>
        <taxon>Rosales</taxon>
        <taxon>Rosaceae</taxon>
        <taxon>Amygdaloideae</taxon>
        <taxon>Amygdaleae</taxon>
        <taxon>Prunus</taxon>
    </lineage>
</organism>
<feature type="domain" description="Retrovirus-related Pol polyprotein from transposon TNT 1-94-like beta-barrel" evidence="3">
    <location>
        <begin position="156"/>
        <end position="225"/>
    </location>
</feature>
<dbReference type="InterPro" id="IPR039299">
    <property type="entry name" value="SEOA"/>
</dbReference>
<evidence type="ECO:0000259" key="2">
    <source>
        <dbReference type="Pfam" id="PF14577"/>
    </source>
</evidence>
<accession>A0ABM0NFP4</accession>
<evidence type="ECO:0000259" key="1">
    <source>
        <dbReference type="Pfam" id="PF14576"/>
    </source>
</evidence>
<dbReference type="Pfam" id="PF14577">
    <property type="entry name" value="SEO_C"/>
    <property type="match status" value="1"/>
</dbReference>
<dbReference type="RefSeq" id="XP_008224125.1">
    <property type="nucleotide sequence ID" value="XM_008225903.1"/>
</dbReference>
<dbReference type="Proteomes" id="UP000694861">
    <property type="component" value="Linkage group LG2"/>
</dbReference>
<keyword evidence="4" id="KW-1185">Reference proteome</keyword>
<reference evidence="4" key="1">
    <citation type="journal article" date="2012" name="Nat. Commun.">
        <title>The genome of Prunus mume.</title>
        <authorList>
            <person name="Zhang Q."/>
            <person name="Chen W."/>
            <person name="Sun L."/>
            <person name="Zhao F."/>
            <person name="Huang B."/>
            <person name="Yang W."/>
            <person name="Tao Y."/>
            <person name="Wang J."/>
            <person name="Yuan Z."/>
            <person name="Fan G."/>
            <person name="Xing Z."/>
            <person name="Han C."/>
            <person name="Pan H."/>
            <person name="Zhong X."/>
            <person name="Shi W."/>
            <person name="Liang X."/>
            <person name="Du D."/>
            <person name="Sun F."/>
            <person name="Xu Z."/>
            <person name="Hao R."/>
            <person name="Lv T."/>
            <person name="Lv Y."/>
            <person name="Zheng Z."/>
            <person name="Sun M."/>
            <person name="Luo L."/>
            <person name="Cai M."/>
            <person name="Gao Y."/>
            <person name="Wang J."/>
            <person name="Yin Y."/>
            <person name="Xu X."/>
            <person name="Cheng T."/>
            <person name="Wang J."/>
        </authorList>
    </citation>
    <scope>NUCLEOTIDE SEQUENCE [LARGE SCALE GENOMIC DNA]</scope>
</reference>
<gene>
    <name evidence="5" type="primary">LOC103323883</name>
</gene>
<dbReference type="Pfam" id="PF14576">
    <property type="entry name" value="SEO_N"/>
    <property type="match status" value="1"/>
</dbReference>
<sequence length="882" mass="99907">MTIGASKIDKMLNMGKLHGDKGGLGFNHFGSSSSCFTTKFVKSETPITIPLDVQQVVKKPKFVPTCHRCGLTGHIRPVCHMYSKDKTRKLSPKSKRNPRSLQVQVDHLLNEVTKIAKLVSLKMSSPIVPKSTWIARGHTKSLVVLNAFAASNINSWYFDSGCSKHMSGDKNVFSSLSPFDGGTVTFGGGHRSQVVGKGTVCIPGLPELKNVRFVEGLTSNLISTKLNMAINSLFSMSDKKILDQIYATHYVNVDTSFDEDSLFEIVENILKHAIQTVDKIVQGTQVHEENIEEKPLMANFSTPLCILKSIASEMQCKPPGEKVAHETALVILNKLSNYSWEAKAVLTLAAFAMEYGEFWLLAQAQESDRLAKSISILKRVPFLLKPSNLQKRRQAVVELNNLIKVTMQVIGIFDQFEKLSSYDPRDVPELALAMEHIPVDAYWAILTLVACATKVTILTSDEDKEHDLVPYAQKIHFILNKLNVQLKICRKQVEDAEAYRRIRKIFRTPTEIKEVFKALIFSKDNVQPLIDGSTEQTVDIDILRKKNILLFLSSLDITDDDISILKPIYEFTKKEDQHKIVWIPIVEQWTNELRKKFETLRIKMPWYTVQISAPIAGIRFIKEEWNFKGKPTLVVMSPQGKVEHSNAFHMIRVWGPKAFPFTEAREKEISKSLQWFGNLIREIYPTLPDSKEDEYIFFYGGKDKDWIKQFKEKATALANDLILKEAKINIKLFCVGKDSKGEDDFGILWRFWTGIESLFHTKIHKQADSATLDIQKLLSYKNESGWAVLSKGSSLVVAGHGISILKVTEDFDKWKGQVREKGFEFCFTTYYAKIGFTPCCRLDIPGSTGKVPDTMKCPDCNRSMETFISYKCCHIDAPNVHH</sequence>